<feature type="non-terminal residue" evidence="2">
    <location>
        <position position="1"/>
    </location>
</feature>
<keyword evidence="1" id="KW-1133">Transmembrane helix</keyword>
<feature type="transmembrane region" description="Helical" evidence="1">
    <location>
        <begin position="392"/>
        <end position="412"/>
    </location>
</feature>
<protein>
    <recommendedName>
        <fullName evidence="3">Envelope fusion protein</fullName>
    </recommendedName>
</protein>
<proteinExistence type="predicted"/>
<name>A0A1E1WHU0_PECGO</name>
<evidence type="ECO:0000313" key="2">
    <source>
        <dbReference type="EMBL" id="JAT86528.1"/>
    </source>
</evidence>
<dbReference type="EMBL" id="GDQN01004526">
    <property type="protein sequence ID" value="JAT86528.1"/>
    <property type="molecule type" value="Transcribed_RNA"/>
</dbReference>
<dbReference type="InterPro" id="IPR022048">
    <property type="entry name" value="Envelope_fusion-like"/>
</dbReference>
<organism evidence="2">
    <name type="scientific">Pectinophora gossypiella</name>
    <name type="common">Cotton pink bollworm</name>
    <name type="synonym">Depressaria gossypiella</name>
    <dbReference type="NCBI Taxonomy" id="13191"/>
    <lineage>
        <taxon>Eukaryota</taxon>
        <taxon>Metazoa</taxon>
        <taxon>Ecdysozoa</taxon>
        <taxon>Arthropoda</taxon>
        <taxon>Hexapoda</taxon>
        <taxon>Insecta</taxon>
        <taxon>Pterygota</taxon>
        <taxon>Neoptera</taxon>
        <taxon>Endopterygota</taxon>
        <taxon>Lepidoptera</taxon>
        <taxon>Glossata</taxon>
        <taxon>Ditrysia</taxon>
        <taxon>Gelechioidea</taxon>
        <taxon>Gelechiidae</taxon>
        <taxon>Apatetrinae</taxon>
        <taxon>Pectinophora</taxon>
    </lineage>
</organism>
<keyword evidence="1" id="KW-0472">Membrane</keyword>
<gene>
    <name evidence="2" type="ORF">g.12756</name>
</gene>
<dbReference type="OrthoDB" id="7477382at2759"/>
<evidence type="ECO:0008006" key="3">
    <source>
        <dbReference type="Google" id="ProtNLM"/>
    </source>
</evidence>
<accession>A0A1E1WHU0</accession>
<sequence>GSLIKFISGNLDYEDAQRYDLLIKNMQSREHSVENKVTIINKAFNKLINASENMNCNIKYIDRKTKALQTLMTEEMKLMNTISIINSYNQIISNFRTLYTIIYEVETAISFSKLHTLHPSIINSTELLNILGSINKLSSIIYEVNENNLFKIEKSISLKSYLSGKKVIFILEVPLVESHNYIYYKVIPIPIQDPVSLKTLTIFPKYPYLLVTGTKYIPVVRKCIDTDEQLFLCTDDNLATYPAETCMEQLMLLKKDLSECTLQPIQIESLRLQSIAENSWLLYSEDNLVITETCHNNEVHKHNLQGTYIITIHEQCTIEINNKMLRATTNATSIYFRLPKVEIPTIHLFQTLNIQEDKTVDLHGINFEEIKDMTQFLSFSDDSSDISVNFKISVWTIILYIIISMLIILYIFKMYRHRFFHKPNIGSEKICNRDGEVKESTSASSAFHKNADVNFTCKN</sequence>
<reference evidence="2" key="1">
    <citation type="submission" date="2015-09" db="EMBL/GenBank/DDBJ databases">
        <title>De novo assembly of Pectinophora gossypiella (Pink Bollworm) gut transcriptome.</title>
        <authorList>
            <person name="Tassone E.E."/>
        </authorList>
    </citation>
    <scope>NUCLEOTIDE SEQUENCE</scope>
</reference>
<keyword evidence="1" id="KW-0812">Transmembrane</keyword>
<evidence type="ECO:0000256" key="1">
    <source>
        <dbReference type="SAM" id="Phobius"/>
    </source>
</evidence>
<dbReference type="Pfam" id="PF12259">
    <property type="entry name" value="Baculo_F"/>
    <property type="match status" value="1"/>
</dbReference>
<dbReference type="AlphaFoldDB" id="A0A1E1WHU0"/>